<dbReference type="PANTHER" id="PTHR45916:SF1">
    <property type="entry name" value="STRUCTURAL MAINTENANCE OF CHROMOSOMES PROTEIN 5"/>
    <property type="match status" value="1"/>
</dbReference>
<dbReference type="GO" id="GO:0016787">
    <property type="term" value="F:hydrolase activity"/>
    <property type="evidence" value="ECO:0007669"/>
    <property type="project" value="UniProtKB-KW"/>
</dbReference>
<feature type="coiled-coil region" evidence="10">
    <location>
        <begin position="690"/>
        <end position="745"/>
    </location>
</feature>
<feature type="coiled-coil region" evidence="10">
    <location>
        <begin position="241"/>
        <end position="268"/>
    </location>
</feature>
<dbReference type="Gene3D" id="1.10.287.1490">
    <property type="match status" value="1"/>
</dbReference>
<keyword evidence="6" id="KW-0547">Nucleotide-binding</keyword>
<evidence type="ECO:0000256" key="4">
    <source>
        <dbReference type="ARBA" id="ARBA00018687"/>
    </source>
</evidence>
<dbReference type="GO" id="GO:0005634">
    <property type="term" value="C:nucleus"/>
    <property type="evidence" value="ECO:0007669"/>
    <property type="project" value="UniProtKB-SubCell"/>
</dbReference>
<comment type="subcellular location">
    <subcellularLocation>
        <location evidence="2">Chromosome</location>
    </subcellularLocation>
    <subcellularLocation>
        <location evidence="1">Nucleus</location>
    </subcellularLocation>
</comment>
<feature type="region of interest" description="Disordered" evidence="11">
    <location>
        <begin position="1"/>
        <end position="54"/>
    </location>
</feature>
<evidence type="ECO:0000256" key="8">
    <source>
        <dbReference type="ARBA" id="ARBA00023054"/>
    </source>
</evidence>
<evidence type="ECO:0000256" key="1">
    <source>
        <dbReference type="ARBA" id="ARBA00004123"/>
    </source>
</evidence>
<dbReference type="GO" id="GO:0000724">
    <property type="term" value="P:double-strand break repair via homologous recombination"/>
    <property type="evidence" value="ECO:0007669"/>
    <property type="project" value="TreeGrafter"/>
</dbReference>
<evidence type="ECO:0000256" key="7">
    <source>
        <dbReference type="ARBA" id="ARBA00022840"/>
    </source>
</evidence>
<dbReference type="GO" id="GO:0030915">
    <property type="term" value="C:Smc5-Smc6 complex"/>
    <property type="evidence" value="ECO:0007669"/>
    <property type="project" value="TreeGrafter"/>
</dbReference>
<accession>A0A8H3LH05</accession>
<dbReference type="GO" id="GO:0005524">
    <property type="term" value="F:ATP binding"/>
    <property type="evidence" value="ECO:0007669"/>
    <property type="project" value="UniProtKB-KW"/>
</dbReference>
<evidence type="ECO:0000313" key="13">
    <source>
        <dbReference type="EMBL" id="GES88358.1"/>
    </source>
</evidence>
<proteinExistence type="inferred from homology"/>
<evidence type="ECO:0000313" key="14">
    <source>
        <dbReference type="Proteomes" id="UP000615446"/>
    </source>
</evidence>
<evidence type="ECO:0000256" key="3">
    <source>
        <dbReference type="ARBA" id="ARBA00010171"/>
    </source>
</evidence>
<keyword evidence="8 10" id="KW-0175">Coiled coil</keyword>
<keyword evidence="5" id="KW-0158">Chromosome</keyword>
<dbReference type="InterPro" id="IPR027417">
    <property type="entry name" value="P-loop_NTPase"/>
</dbReference>
<evidence type="ECO:0000259" key="12">
    <source>
        <dbReference type="Pfam" id="PF02463"/>
    </source>
</evidence>
<evidence type="ECO:0000256" key="6">
    <source>
        <dbReference type="ARBA" id="ARBA00022741"/>
    </source>
</evidence>
<dbReference type="GO" id="GO:0003697">
    <property type="term" value="F:single-stranded DNA binding"/>
    <property type="evidence" value="ECO:0007669"/>
    <property type="project" value="TreeGrafter"/>
</dbReference>
<sequence>MAPKNQRSEEGEEFSSSSRSSTPGSTPGDSIHKRIRIDKNGSTSSLRANGKRKSLRTQEEYQIGSIIRVNLKNFVTYDSVEFFPGPNLNMIIGPNGTGKSTIVCGIALGLGSNTSLLGRARDISDFVKHGQERALIEIELKSEDPIVISRIIEKSNNTSKWKLNGKSATLKEIHSKVNSLNIQVDNLCQFLPQDKVCEFAQLSPPELLVQTQKAVGEKEMSEWHERLIRLRDDEKTLLSTIKVDEDQVDNLEKRNAIMEKDVARYRERETIMNRIKLYEKAIPWARYDVAKSKYDDAKKRRSDIHKTYQSLVKANEPLNNKKSNLEKLGKDSHNEKKLCSELFSNKRRQLENTSNNLEKLSNDCEDIRDNLSNIKKKEKQREIQIVEFQSEITKLEELTSVQPPEVDISEIKSKIDNLSTQMHKIQIDGKDIQDRTEQLHDDSEKIKRQIFRIDQRRKELEDIRNLRLDVLRRDYPAHTIEAVEWLENNRDKLFAYVSYPLCAEINVKDARYADAIENAIGQTNLRTFVCEDERDYHMITKELCDVRKLRVNVVCFFHTTLDNFPPPISRSDLRRLGFDYFLLDQIEASKVVLNALCNLCHLNKIPIASPNDNFNHEEVERTRTFNRYFVGDTSYSITWSRYGKKLTQTLTNRIRPARFLGYSVNVEQRRDLEQQFQDLQTKLTEIHGTKQDLIKEEAKLNEKFEKLREEKNIFNEQKRQLQQAMREYQRNKINLESRRNQLQRLLDAPELIKEEENKLKRDLCKIAEKRAGIVVKFQGLLEECMELFNRRNIATLKYIQTSSDLIDLETQSQQQNEALKQAQTSYNEADRLFNQAKEEAKKLHDECNLDDRDEVDELLRDKTLEELEDSITSERTKADMHYAVDHRVIQIYDQRKVEIESLRTRLGIKKTRSANLANEMNSLREKWEPKLNALIKEISNTFSEAFDRIGCAGEVRVSTNDDYSKWGIDILVKFRDSENLQILNAQRQSGGERSVSTIMYLMSLQELAKAPFRVVDEINQGMDPRNERLVHCEIVKTACRPNTSQYFLITPKLLPDLEYHERMKVLCIYNGEWQPEKMDWQKYIKNKNRS</sequence>
<name>A0A8H3LH05_9GLOM</name>
<comment type="similarity">
    <text evidence="3">Belongs to the SMC family. SMC5 subfamily.</text>
</comment>
<evidence type="ECO:0000256" key="11">
    <source>
        <dbReference type="SAM" id="MobiDB-lite"/>
    </source>
</evidence>
<dbReference type="OrthoDB" id="10254973at2759"/>
<evidence type="ECO:0000256" key="9">
    <source>
        <dbReference type="ARBA" id="ARBA00023242"/>
    </source>
</evidence>
<feature type="coiled-coil region" evidence="10">
    <location>
        <begin position="805"/>
        <end position="846"/>
    </location>
</feature>
<feature type="coiled-coil region" evidence="10">
    <location>
        <begin position="343"/>
        <end position="377"/>
    </location>
</feature>
<evidence type="ECO:0000256" key="2">
    <source>
        <dbReference type="ARBA" id="ARBA00004286"/>
    </source>
</evidence>
<dbReference type="Proteomes" id="UP000615446">
    <property type="component" value="Unassembled WGS sequence"/>
</dbReference>
<dbReference type="FunFam" id="3.40.50.300:FF:001301">
    <property type="entry name" value="Structural maintenance of chromosomes 5"/>
    <property type="match status" value="1"/>
</dbReference>
<feature type="domain" description="RecF/RecN/SMC N-terminal" evidence="12">
    <location>
        <begin position="66"/>
        <end position="1050"/>
    </location>
</feature>
<dbReference type="PANTHER" id="PTHR45916">
    <property type="entry name" value="STRUCTURAL MAINTENANCE OF CHROMOSOMES PROTEIN 5"/>
    <property type="match status" value="1"/>
</dbReference>
<keyword evidence="9" id="KW-0539">Nucleus</keyword>
<dbReference type="Pfam" id="PF02463">
    <property type="entry name" value="SMC_N"/>
    <property type="match status" value="1"/>
</dbReference>
<dbReference type="Gene3D" id="3.40.50.300">
    <property type="entry name" value="P-loop containing nucleotide triphosphate hydrolases"/>
    <property type="match status" value="2"/>
</dbReference>
<evidence type="ECO:0000256" key="5">
    <source>
        <dbReference type="ARBA" id="ARBA00022454"/>
    </source>
</evidence>
<dbReference type="AlphaFoldDB" id="A0A8H3LH05"/>
<gene>
    <name evidence="13" type="ORF">RCL2_001531300</name>
</gene>
<evidence type="ECO:0000256" key="10">
    <source>
        <dbReference type="SAM" id="Coils"/>
    </source>
</evidence>
<dbReference type="EMBL" id="BLAL01000178">
    <property type="protein sequence ID" value="GES88358.1"/>
    <property type="molecule type" value="Genomic_DNA"/>
</dbReference>
<dbReference type="InterPro" id="IPR003395">
    <property type="entry name" value="RecF/RecN/SMC_N"/>
</dbReference>
<organism evidence="13 14">
    <name type="scientific">Rhizophagus clarus</name>
    <dbReference type="NCBI Taxonomy" id="94130"/>
    <lineage>
        <taxon>Eukaryota</taxon>
        <taxon>Fungi</taxon>
        <taxon>Fungi incertae sedis</taxon>
        <taxon>Mucoromycota</taxon>
        <taxon>Glomeromycotina</taxon>
        <taxon>Glomeromycetes</taxon>
        <taxon>Glomerales</taxon>
        <taxon>Glomeraceae</taxon>
        <taxon>Rhizophagus</taxon>
    </lineage>
</organism>
<comment type="caution">
    <text evidence="13">The sequence shown here is derived from an EMBL/GenBank/DDBJ whole genome shotgun (WGS) entry which is preliminary data.</text>
</comment>
<protein>
    <recommendedName>
        <fullName evidence="4">Structural maintenance of chromosomes protein 5</fullName>
    </recommendedName>
</protein>
<dbReference type="SUPFAM" id="SSF52540">
    <property type="entry name" value="P-loop containing nucleoside triphosphate hydrolases"/>
    <property type="match status" value="2"/>
</dbReference>
<keyword evidence="7" id="KW-0067">ATP-binding</keyword>
<feature type="compositionally biased region" description="Low complexity" evidence="11">
    <location>
        <begin position="14"/>
        <end position="27"/>
    </location>
</feature>
<reference evidence="13" key="1">
    <citation type="submission" date="2019-10" db="EMBL/GenBank/DDBJ databases">
        <title>Conservation and host-specific expression of non-tandemly repeated heterogenous ribosome RNA gene in arbuscular mycorrhizal fungi.</title>
        <authorList>
            <person name="Maeda T."/>
            <person name="Kobayashi Y."/>
            <person name="Nakagawa T."/>
            <person name="Ezawa T."/>
            <person name="Yamaguchi K."/>
            <person name="Bino T."/>
            <person name="Nishimoto Y."/>
            <person name="Shigenobu S."/>
            <person name="Kawaguchi M."/>
        </authorList>
    </citation>
    <scope>NUCLEOTIDE SEQUENCE</scope>
    <source>
        <strain evidence="13">HR1</strain>
    </source>
</reference>
<keyword evidence="13" id="KW-0378">Hydrolase</keyword>